<sequence length="155" mass="17584">MQWNVVIPCYQQAPWLEACVRSVARATLTLSPAQFVATIVDDASPDGTPELARYLQAVYPWLRYIRHPVNRGVSAARNTGIRSVQSQYVLVLDADDRLSRKFLTVCTDVLATADIAFTDRRRFGDAWQYHPASQVTIERLQQGPFIHCSCPYRRA</sequence>
<dbReference type="CDD" id="cd00761">
    <property type="entry name" value="Glyco_tranf_GTA_type"/>
    <property type="match status" value="1"/>
</dbReference>
<name>A0A5C7J572_9BACT</name>
<evidence type="ECO:0000313" key="3">
    <source>
        <dbReference type="Proteomes" id="UP000321026"/>
    </source>
</evidence>
<keyword evidence="2" id="KW-0808">Transferase</keyword>
<dbReference type="GO" id="GO:0016740">
    <property type="term" value="F:transferase activity"/>
    <property type="evidence" value="ECO:0007669"/>
    <property type="project" value="UniProtKB-KW"/>
</dbReference>
<dbReference type="InterPro" id="IPR001173">
    <property type="entry name" value="Glyco_trans_2-like"/>
</dbReference>
<reference evidence="2 3" key="1">
    <citation type="submission" date="2018-09" db="EMBL/GenBank/DDBJ databases">
        <title>Metagenome Assembled Genomes from an Advanced Water Purification Facility.</title>
        <authorList>
            <person name="Stamps B.W."/>
            <person name="Spear J.R."/>
        </authorList>
    </citation>
    <scope>NUCLEOTIDE SEQUENCE [LARGE SCALE GENOMIC DNA]</scope>
    <source>
        <strain evidence="2">Bin_63_2</strain>
    </source>
</reference>
<proteinExistence type="predicted"/>
<feature type="domain" description="Glycosyltransferase 2-like" evidence="1">
    <location>
        <begin position="5"/>
        <end position="134"/>
    </location>
</feature>
<protein>
    <submittedName>
        <fullName evidence="2">Glycosyltransferase family 2 protein</fullName>
    </submittedName>
</protein>
<evidence type="ECO:0000259" key="1">
    <source>
        <dbReference type="Pfam" id="PF00535"/>
    </source>
</evidence>
<accession>A0A5C7J572</accession>
<dbReference type="InterPro" id="IPR029044">
    <property type="entry name" value="Nucleotide-diphossugar_trans"/>
</dbReference>
<dbReference type="PANTHER" id="PTHR43685">
    <property type="entry name" value="GLYCOSYLTRANSFERASE"/>
    <property type="match status" value="1"/>
</dbReference>
<organism evidence="2 3">
    <name type="scientific">Candidatus Dojkabacteria bacterium</name>
    <dbReference type="NCBI Taxonomy" id="2099670"/>
    <lineage>
        <taxon>Bacteria</taxon>
        <taxon>Candidatus Dojkabacteria</taxon>
    </lineage>
</organism>
<dbReference type="SUPFAM" id="SSF53448">
    <property type="entry name" value="Nucleotide-diphospho-sugar transferases"/>
    <property type="match status" value="1"/>
</dbReference>
<dbReference type="Proteomes" id="UP000321026">
    <property type="component" value="Unassembled WGS sequence"/>
</dbReference>
<dbReference type="InterPro" id="IPR050834">
    <property type="entry name" value="Glycosyltransf_2"/>
</dbReference>
<dbReference type="Gene3D" id="3.90.550.10">
    <property type="entry name" value="Spore Coat Polysaccharide Biosynthesis Protein SpsA, Chain A"/>
    <property type="match status" value="1"/>
</dbReference>
<dbReference type="AlphaFoldDB" id="A0A5C7J572"/>
<dbReference type="PANTHER" id="PTHR43685:SF2">
    <property type="entry name" value="GLYCOSYLTRANSFERASE 2-LIKE DOMAIN-CONTAINING PROTEIN"/>
    <property type="match status" value="1"/>
</dbReference>
<feature type="non-terminal residue" evidence="2">
    <location>
        <position position="155"/>
    </location>
</feature>
<dbReference type="EMBL" id="SSDS01000109">
    <property type="protein sequence ID" value="TXG75766.1"/>
    <property type="molecule type" value="Genomic_DNA"/>
</dbReference>
<gene>
    <name evidence="2" type="ORF">E6Q11_06825</name>
</gene>
<comment type="caution">
    <text evidence="2">The sequence shown here is derived from an EMBL/GenBank/DDBJ whole genome shotgun (WGS) entry which is preliminary data.</text>
</comment>
<dbReference type="Pfam" id="PF00535">
    <property type="entry name" value="Glycos_transf_2"/>
    <property type="match status" value="1"/>
</dbReference>
<evidence type="ECO:0000313" key="2">
    <source>
        <dbReference type="EMBL" id="TXG75766.1"/>
    </source>
</evidence>